<dbReference type="Gene3D" id="1.20.1270.50">
    <property type="entry name" value="Glycoside hydrolase family 38, central domain"/>
    <property type="match status" value="1"/>
</dbReference>
<protein>
    <submittedName>
        <fullName evidence="7">NEW3 domain-containing protein</fullName>
    </submittedName>
</protein>
<keyword evidence="4" id="KW-0326">Glycosidase</keyword>
<dbReference type="SUPFAM" id="SSF74650">
    <property type="entry name" value="Galactose mutarotase-like"/>
    <property type="match status" value="2"/>
</dbReference>
<evidence type="ECO:0000313" key="7">
    <source>
        <dbReference type="EMBL" id="GAA0361210.1"/>
    </source>
</evidence>
<dbReference type="EMBL" id="BAAABM010000054">
    <property type="protein sequence ID" value="GAA0361210.1"/>
    <property type="molecule type" value="Genomic_DNA"/>
</dbReference>
<dbReference type="InterPro" id="IPR027291">
    <property type="entry name" value="Glyco_hydro_38_N_sf"/>
</dbReference>
<evidence type="ECO:0000256" key="1">
    <source>
        <dbReference type="ARBA" id="ARBA00009792"/>
    </source>
</evidence>
<evidence type="ECO:0000256" key="2">
    <source>
        <dbReference type="ARBA" id="ARBA00022723"/>
    </source>
</evidence>
<feature type="domain" description="Glycoside hydrolase family 38 central" evidence="6">
    <location>
        <begin position="419"/>
        <end position="489"/>
    </location>
</feature>
<dbReference type="Gene3D" id="2.70.98.30">
    <property type="entry name" value="Golgi alpha-mannosidase II, domain 4"/>
    <property type="match status" value="2"/>
</dbReference>
<dbReference type="SUPFAM" id="SSF88688">
    <property type="entry name" value="Families 57/38 glycoside transferase middle domain"/>
    <property type="match status" value="1"/>
</dbReference>
<dbReference type="CDD" id="cd10786">
    <property type="entry name" value="GH38N_AMII_like"/>
    <property type="match status" value="1"/>
</dbReference>
<reference evidence="8" key="1">
    <citation type="journal article" date="2019" name="Int. J. Syst. Evol. Microbiol.">
        <title>The Global Catalogue of Microorganisms (GCM) 10K type strain sequencing project: providing services to taxonomists for standard genome sequencing and annotation.</title>
        <authorList>
            <consortium name="The Broad Institute Genomics Platform"/>
            <consortium name="The Broad Institute Genome Sequencing Center for Infectious Disease"/>
            <person name="Wu L."/>
            <person name="Ma J."/>
        </authorList>
    </citation>
    <scope>NUCLEOTIDE SEQUENCE [LARGE SCALE GENOMIC DNA]</scope>
    <source>
        <strain evidence="8">JCM 3146</strain>
    </source>
</reference>
<dbReference type="Pfam" id="PF07748">
    <property type="entry name" value="Glyco_hydro_38C"/>
    <property type="match status" value="1"/>
</dbReference>
<comment type="caution">
    <text evidence="7">The sequence shown here is derived from an EMBL/GenBank/DDBJ whole genome shotgun (WGS) entry which is preliminary data.</text>
</comment>
<dbReference type="SMART" id="SM00872">
    <property type="entry name" value="Alpha-mann_mid"/>
    <property type="match status" value="1"/>
</dbReference>
<comment type="similarity">
    <text evidence="1">Belongs to the glycosyl hydrolase 38 family.</text>
</comment>
<keyword evidence="2" id="KW-0479">Metal-binding</keyword>
<proteinExistence type="inferred from homology"/>
<dbReference type="InterPro" id="IPR011682">
    <property type="entry name" value="Glyco_hydro_38_C"/>
</dbReference>
<evidence type="ECO:0000256" key="3">
    <source>
        <dbReference type="ARBA" id="ARBA00022801"/>
    </source>
</evidence>
<name>A0ABP3H3B2_9ACTN</name>
<keyword evidence="3" id="KW-0378">Hydrolase</keyword>
<dbReference type="InterPro" id="IPR028995">
    <property type="entry name" value="Glyco_hydro_57/38_cen_sf"/>
</dbReference>
<dbReference type="PANTHER" id="PTHR46017">
    <property type="entry name" value="ALPHA-MANNOSIDASE 2C1"/>
    <property type="match status" value="1"/>
</dbReference>
<dbReference type="InterPro" id="IPR011330">
    <property type="entry name" value="Glyco_hydro/deAcase_b/a-brl"/>
</dbReference>
<feature type="region of interest" description="Disordered" evidence="5">
    <location>
        <begin position="1151"/>
        <end position="1179"/>
    </location>
</feature>
<dbReference type="InterPro" id="IPR000602">
    <property type="entry name" value="Glyco_hydro_38_N"/>
</dbReference>
<dbReference type="InterPro" id="IPR015341">
    <property type="entry name" value="Glyco_hydro_38_cen"/>
</dbReference>
<keyword evidence="8" id="KW-1185">Reference proteome</keyword>
<evidence type="ECO:0000256" key="4">
    <source>
        <dbReference type="ARBA" id="ARBA00023295"/>
    </source>
</evidence>
<evidence type="ECO:0000256" key="5">
    <source>
        <dbReference type="SAM" id="MobiDB-lite"/>
    </source>
</evidence>
<accession>A0ABP3H3B2</accession>
<evidence type="ECO:0000259" key="6">
    <source>
        <dbReference type="SMART" id="SM00872"/>
    </source>
</evidence>
<dbReference type="InterPro" id="IPR011013">
    <property type="entry name" value="Gal_mutarotase_sf_dom"/>
</dbReference>
<dbReference type="Pfam" id="PF09261">
    <property type="entry name" value="Alpha-mann_mid"/>
    <property type="match status" value="1"/>
</dbReference>
<sequence length="1414" mass="150592">MRIAAIEPTDLFAGSTSHPRQIVRVTLTGTDFPLTEIRVSLTGPAVSTPEPTVVTRLNPGETLVAEVGVRLAEPVTEGAVRRVTAVAETAGQDRATLDGEIVAAVTGWTMWMVSHFHYDPVWWNTQAGFTETWYDLPAAEERRPAFVKTALDLVRAHLDAARRDEDYKFVLAEVDYLKPYWDVHPEDRADLRRFLAEDRIEIVGGNYNEPNTNLTHPESTIRNAVYGIGHQRDVAGGDPRSAWMLDVFGHDPAYPGLMADAGLTSSAWARGPFHMWGPNRHVGDNERMQFPAEFEWISPSGRGLLTAYMANHYSAGWVMEEQARTLEEATELAYTQFGELRPVAATRNVMLPVGGDHVIPSRWSTEVQRDWNKRYVWPRFVVGLPKEFFAAVRAELGERRAVPMPQTRDMNPVYTGKDVSYIDTKQAQRAAEVAVLDAERLATLAALTGAAYPAEAVDKAWRLLAYGAHHDAITGSESDQVYVDLLGGWREAYELGDTVRAAALDHLAARADTTGPGRPVIVANTLSWARDGITTVRLTFDEPRPGLRLVDDAGEPVPCLAEGVRTAGNSGVAEVTLTFLARAVPSLGYRIYHVADAEDLPSGWTPAEGAEARNAAFAVTADPARGGALTSIRDLRTGDELIRPGGLGGELYLQEEHPTHPTWGEGPWHLLPAGPGHGTGARPASVRIEECPIGRRIVTETTLDGLTITGEVLLWDGVDRVDFRTHVGGSIGQDHLLRVGFDLDVPGGRPVSEVGFAAIGRPFGFPDADTAESLWTLDNPAHTWTALSATVRIALTGDDGSRQEHAVGVAEVIGTDEGEPARTVLAALAAQGVTATFGRPDGPRYGALDVDSNLPDTRIVLGGPEDNAFAAEVLAAADPAYTAALAEHGRVFVPAARPLAEVWVPDADVRGARDLPVLIVTGNVADLCADLGDATIDVRRPAGLAGSDAPYTGRSVALLNAGLPGTVTTPDGRVYLNLMRACSTWPSGVWIDGPLRTAPDGSSLSWQHWNHTFGYSLTAGAGDWRAAGFVRAGQEYNHAVLTRPATAHPGEPAPRDGLVTVEPENVLLSALKPAGNPLAAARPDRTDPADGVTVRVYESAGRPATARIGLFTGVSGASPTDLLESGDEAAPVDGTAEVPLGAADVATVRLRPASGAGGPSPLGPGAEPGRPPLGPGAEPVQPVFGRYWLHNKGPAPLGGLPTAVHLSPQRLALAGAERIRLTVAASGREATGRVELDVPEGLTVTAPALEYRLAPGGFAEYELTVDAPGAAAGTYFVAARIRDDLGQVIEDVVTVQVGAETAEDPLNVELASPPLRLQAGDDGEIVVRLRNSAAAPVRGEAQLISPYGTWGTAPDVLIAPWTAGFEVAPGAETVVPFRVHAPRTARPGSWWALVRVTYFGRLAYTETVAVEVTS</sequence>
<dbReference type="SUPFAM" id="SSF88713">
    <property type="entry name" value="Glycoside hydrolase/deacetylase"/>
    <property type="match status" value="1"/>
</dbReference>
<dbReference type="Gene3D" id="3.20.110.10">
    <property type="entry name" value="Glycoside hydrolase 38, N terminal domain"/>
    <property type="match status" value="1"/>
</dbReference>
<dbReference type="RefSeq" id="WP_289849008.1">
    <property type="nucleotide sequence ID" value="NZ_BAAABM010000054.1"/>
</dbReference>
<dbReference type="Pfam" id="PF01074">
    <property type="entry name" value="Glyco_hydro_38N"/>
    <property type="match status" value="1"/>
</dbReference>
<organism evidence="7 8">
    <name type="scientific">Actinoallomurus spadix</name>
    <dbReference type="NCBI Taxonomy" id="79912"/>
    <lineage>
        <taxon>Bacteria</taxon>
        <taxon>Bacillati</taxon>
        <taxon>Actinomycetota</taxon>
        <taxon>Actinomycetes</taxon>
        <taxon>Streptosporangiales</taxon>
        <taxon>Thermomonosporaceae</taxon>
        <taxon>Actinoallomurus</taxon>
    </lineage>
</organism>
<dbReference type="InterPro" id="IPR037094">
    <property type="entry name" value="Glyco_hydro_38_cen_sf"/>
</dbReference>
<gene>
    <name evidence="7" type="ORF">GCM10010151_58880</name>
</gene>
<dbReference type="Proteomes" id="UP001501822">
    <property type="component" value="Unassembled WGS sequence"/>
</dbReference>
<dbReference type="PANTHER" id="PTHR46017:SF1">
    <property type="entry name" value="ALPHA-MANNOSIDASE 2C1"/>
    <property type="match status" value="1"/>
</dbReference>
<evidence type="ECO:0000313" key="8">
    <source>
        <dbReference type="Proteomes" id="UP001501822"/>
    </source>
</evidence>